<name>A0A2U8UNT6_9CAUD</name>
<organism evidence="2 3">
    <name type="scientific">Streptomyces phage Ibantik</name>
    <dbReference type="NCBI Taxonomy" id="2182397"/>
    <lineage>
        <taxon>Viruses</taxon>
        <taxon>Duplodnaviria</taxon>
        <taxon>Heunggongvirae</taxon>
        <taxon>Uroviricota</taxon>
        <taxon>Caudoviricetes</taxon>
        <taxon>Ibantikvirus</taxon>
        <taxon>Ibantikvirus ibantik</taxon>
    </lineage>
</organism>
<feature type="region of interest" description="Disordered" evidence="1">
    <location>
        <begin position="131"/>
        <end position="188"/>
    </location>
</feature>
<gene>
    <name evidence="2" type="primary">70</name>
    <name evidence="2" type="ORF">SEA_IBANTIK_70</name>
</gene>
<proteinExistence type="predicted"/>
<protein>
    <submittedName>
        <fullName evidence="2">Scaffolding protein</fullName>
    </submittedName>
</protein>
<dbReference type="EMBL" id="MH155870">
    <property type="protein sequence ID" value="AWN05292.1"/>
    <property type="molecule type" value="Genomic_DNA"/>
</dbReference>
<dbReference type="Proteomes" id="UP000247188">
    <property type="component" value="Segment"/>
</dbReference>
<accession>A0A2U8UNT6</accession>
<feature type="compositionally biased region" description="Basic and acidic residues" evidence="1">
    <location>
        <begin position="63"/>
        <end position="73"/>
    </location>
</feature>
<dbReference type="GeneID" id="80019290"/>
<feature type="compositionally biased region" description="Basic and acidic residues" evidence="1">
    <location>
        <begin position="46"/>
        <end position="56"/>
    </location>
</feature>
<evidence type="ECO:0000313" key="2">
    <source>
        <dbReference type="EMBL" id="AWN05292.1"/>
    </source>
</evidence>
<evidence type="ECO:0000313" key="3">
    <source>
        <dbReference type="Proteomes" id="UP000247188"/>
    </source>
</evidence>
<dbReference type="KEGG" id="vg:80019290"/>
<evidence type="ECO:0000256" key="1">
    <source>
        <dbReference type="SAM" id="MobiDB-lite"/>
    </source>
</evidence>
<dbReference type="RefSeq" id="YP_010754692.1">
    <property type="nucleotide sequence ID" value="NC_073462.1"/>
</dbReference>
<feature type="region of interest" description="Disordered" evidence="1">
    <location>
        <begin position="46"/>
        <end position="73"/>
    </location>
</feature>
<keyword evidence="3" id="KW-1185">Reference proteome</keyword>
<sequence length="188" mass="20812">MADDNQNDQNTETPPSTLEEALALLDAERQNVTKWKGLSRTNEDRWKEVSQERDQLKASQMTDSEKQIEQARQEARNAALSEVGTDLVAAELRAQAASTGVQLPEERFINTSSLLGADGRPDKSAIEAFVSSLPKPQQQGYRQDLGLGRQGGNAPGLSREEYNRMSREDRKKAREDGRVRSALLGGND</sequence>
<reference evidence="3" key="1">
    <citation type="submission" date="2018-04" db="EMBL/GenBank/DDBJ databases">
        <authorList>
            <person name="Go L.Y."/>
            <person name="Mitchell J.A."/>
        </authorList>
    </citation>
    <scope>NUCLEOTIDE SEQUENCE [LARGE SCALE GENOMIC DNA]</scope>
</reference>
<feature type="compositionally biased region" description="Basic and acidic residues" evidence="1">
    <location>
        <begin position="158"/>
        <end position="179"/>
    </location>
</feature>